<dbReference type="GO" id="GO:0006284">
    <property type="term" value="P:base-excision repair"/>
    <property type="evidence" value="ECO:0007669"/>
    <property type="project" value="InterPro"/>
</dbReference>
<evidence type="ECO:0000256" key="5">
    <source>
        <dbReference type="HAMAP-Rule" id="MF_00527"/>
    </source>
</evidence>
<evidence type="ECO:0000256" key="4">
    <source>
        <dbReference type="ARBA" id="ARBA00023204"/>
    </source>
</evidence>
<evidence type="ECO:0000313" key="7">
    <source>
        <dbReference type="EMBL" id="TMJ02981.1"/>
    </source>
</evidence>
<evidence type="ECO:0000313" key="8">
    <source>
        <dbReference type="Proteomes" id="UP000319353"/>
    </source>
</evidence>
<keyword evidence="4 5" id="KW-0234">DNA repair</keyword>
<sequence>MSAKIPESRDRGNPHARLAGSGRSAGTRSPSQSLRAKRSNLRRRARLLRRFAPRNDRLLPLPRSFFSRDTLEVARALLGHLLVHETPAGILVGKIVEVEAYRGPRDPASHAYHRTPRSQIMWGRPGTAYVYFTYGNHYCINVVTEPEGAAGAVLLRALEPLEGIEVMRRARGIHDDLLLTSGPGRLTQAMAIGRNHNGVDLTRPPLYLARGPTKPAAVAASPRIGIRAAADRMWRFYVPGNLYVSRR</sequence>
<dbReference type="NCBIfam" id="TIGR00567">
    <property type="entry name" value="3mg"/>
    <property type="match status" value="1"/>
</dbReference>
<gene>
    <name evidence="7" type="ORF">E6H01_06055</name>
</gene>
<dbReference type="NCBIfam" id="NF002003">
    <property type="entry name" value="PRK00802.1-3"/>
    <property type="match status" value="1"/>
</dbReference>
<dbReference type="InterPro" id="IPR011034">
    <property type="entry name" value="Formyl_transferase-like_C_sf"/>
</dbReference>
<dbReference type="GO" id="GO:0003905">
    <property type="term" value="F:alkylbase DNA N-glycosylase activity"/>
    <property type="evidence" value="ECO:0007669"/>
    <property type="project" value="InterPro"/>
</dbReference>
<dbReference type="SUPFAM" id="SSF50486">
    <property type="entry name" value="FMT C-terminal domain-like"/>
    <property type="match status" value="1"/>
</dbReference>
<dbReference type="PANTHER" id="PTHR10429:SF0">
    <property type="entry name" value="DNA-3-METHYLADENINE GLYCOSYLASE"/>
    <property type="match status" value="1"/>
</dbReference>
<dbReference type="FunFam" id="3.10.300.10:FF:000001">
    <property type="entry name" value="Putative 3-methyladenine DNA glycosylase"/>
    <property type="match status" value="1"/>
</dbReference>
<dbReference type="CDD" id="cd00540">
    <property type="entry name" value="AAG"/>
    <property type="match status" value="1"/>
</dbReference>
<organism evidence="7 8">
    <name type="scientific">Candidatus Segetimicrobium genomatis</name>
    <dbReference type="NCBI Taxonomy" id="2569760"/>
    <lineage>
        <taxon>Bacteria</taxon>
        <taxon>Bacillati</taxon>
        <taxon>Candidatus Sysuimicrobiota</taxon>
        <taxon>Candidatus Sysuimicrobiia</taxon>
        <taxon>Candidatus Sysuimicrobiales</taxon>
        <taxon>Candidatus Segetimicrobiaceae</taxon>
        <taxon>Candidatus Segetimicrobium</taxon>
    </lineage>
</organism>
<accession>A0A537L4S7</accession>
<comment type="similarity">
    <text evidence="1 5">Belongs to the DNA glycosylase MPG family.</text>
</comment>
<dbReference type="AlphaFoldDB" id="A0A537L4S7"/>
<feature type="region of interest" description="Disordered" evidence="6">
    <location>
        <begin position="1"/>
        <end position="39"/>
    </location>
</feature>
<keyword evidence="7" id="KW-0326">Glycosidase</keyword>
<evidence type="ECO:0000256" key="3">
    <source>
        <dbReference type="ARBA" id="ARBA00022801"/>
    </source>
</evidence>
<dbReference type="EC" id="3.2.2.-" evidence="5"/>
<dbReference type="HAMAP" id="MF_00527">
    <property type="entry name" value="3MGH"/>
    <property type="match status" value="1"/>
</dbReference>
<comment type="caution">
    <text evidence="7">The sequence shown here is derived from an EMBL/GenBank/DDBJ whole genome shotgun (WGS) entry which is preliminary data.</text>
</comment>
<dbReference type="PANTHER" id="PTHR10429">
    <property type="entry name" value="DNA-3-METHYLADENINE GLYCOSYLASE"/>
    <property type="match status" value="1"/>
</dbReference>
<name>A0A537L4S7_9BACT</name>
<dbReference type="InterPro" id="IPR003180">
    <property type="entry name" value="MPG"/>
</dbReference>
<proteinExistence type="inferred from homology"/>
<feature type="compositionally biased region" description="Polar residues" evidence="6">
    <location>
        <begin position="24"/>
        <end position="33"/>
    </location>
</feature>
<keyword evidence="3 5" id="KW-0378">Hydrolase</keyword>
<dbReference type="Gene3D" id="3.10.300.10">
    <property type="entry name" value="Methylpurine-DNA glycosylase (MPG)"/>
    <property type="match status" value="1"/>
</dbReference>
<evidence type="ECO:0000256" key="2">
    <source>
        <dbReference type="ARBA" id="ARBA00022763"/>
    </source>
</evidence>
<protein>
    <recommendedName>
        <fullName evidence="5">Putative 3-methyladenine DNA glycosylase</fullName>
        <ecNumber evidence="5">3.2.2.-</ecNumber>
    </recommendedName>
</protein>
<dbReference type="InterPro" id="IPR036995">
    <property type="entry name" value="MPG_sf"/>
</dbReference>
<dbReference type="GO" id="GO:0003677">
    <property type="term" value="F:DNA binding"/>
    <property type="evidence" value="ECO:0007669"/>
    <property type="project" value="InterPro"/>
</dbReference>
<evidence type="ECO:0000256" key="6">
    <source>
        <dbReference type="SAM" id="MobiDB-lite"/>
    </source>
</evidence>
<evidence type="ECO:0000256" key="1">
    <source>
        <dbReference type="ARBA" id="ARBA00009232"/>
    </source>
</evidence>
<reference evidence="7 8" key="1">
    <citation type="journal article" date="2019" name="Nat. Microbiol.">
        <title>Mediterranean grassland soil C-N compound turnover is dependent on rainfall and depth, and is mediated by genomically divergent microorganisms.</title>
        <authorList>
            <person name="Diamond S."/>
            <person name="Andeer P.F."/>
            <person name="Li Z."/>
            <person name="Crits-Christoph A."/>
            <person name="Burstein D."/>
            <person name="Anantharaman K."/>
            <person name="Lane K.R."/>
            <person name="Thomas B.C."/>
            <person name="Pan C."/>
            <person name="Northen T.R."/>
            <person name="Banfield J.F."/>
        </authorList>
    </citation>
    <scope>NUCLEOTIDE SEQUENCE [LARGE SCALE GENOMIC DNA]</scope>
    <source>
        <strain evidence="7">NP_4</strain>
    </source>
</reference>
<feature type="compositionally biased region" description="Basic and acidic residues" evidence="6">
    <location>
        <begin position="1"/>
        <end position="13"/>
    </location>
</feature>
<dbReference type="Pfam" id="PF02245">
    <property type="entry name" value="Pur_DNA_glyco"/>
    <property type="match status" value="1"/>
</dbReference>
<dbReference type="Proteomes" id="UP000319353">
    <property type="component" value="Unassembled WGS sequence"/>
</dbReference>
<keyword evidence="2 5" id="KW-0227">DNA damage</keyword>
<dbReference type="EMBL" id="VBAL01000066">
    <property type="protein sequence ID" value="TMJ02981.1"/>
    <property type="molecule type" value="Genomic_DNA"/>
</dbReference>